<dbReference type="InterPro" id="IPR046348">
    <property type="entry name" value="SIS_dom_sf"/>
</dbReference>
<feature type="domain" description="SIS" evidence="2">
    <location>
        <begin position="19"/>
        <end position="147"/>
    </location>
</feature>
<dbReference type="EMBL" id="JACIFX010000014">
    <property type="protein sequence ID" value="MBB4232588.1"/>
    <property type="molecule type" value="Genomic_DNA"/>
</dbReference>
<dbReference type="PANTHER" id="PTHR10937">
    <property type="entry name" value="GLUCOSAMINE--FRUCTOSE-6-PHOSPHATE AMINOTRANSFERASE, ISOMERIZING"/>
    <property type="match status" value="1"/>
</dbReference>
<dbReference type="InterPro" id="IPR001347">
    <property type="entry name" value="SIS_dom"/>
</dbReference>
<accession>A0ABR6IXV1</accession>
<evidence type="ECO:0000313" key="3">
    <source>
        <dbReference type="EMBL" id="MBB4232588.1"/>
    </source>
</evidence>
<evidence type="ECO:0000259" key="2">
    <source>
        <dbReference type="PROSITE" id="PS51464"/>
    </source>
</evidence>
<keyword evidence="4" id="KW-1185">Reference proteome</keyword>
<reference evidence="3 4" key="1">
    <citation type="submission" date="2020-08" db="EMBL/GenBank/DDBJ databases">
        <title>Genomic Encyclopedia of Type Strains, Phase IV (KMG-V): Genome sequencing to study the core and pangenomes of soil and plant-associated prokaryotes.</title>
        <authorList>
            <person name="Whitman W."/>
        </authorList>
    </citation>
    <scope>NUCLEOTIDE SEQUENCE [LARGE SCALE GENOMIC DNA]</scope>
    <source>
        <strain evidence="3 4">SEMIA 4087</strain>
    </source>
</reference>
<dbReference type="PROSITE" id="PS51464">
    <property type="entry name" value="SIS"/>
    <property type="match status" value="1"/>
</dbReference>
<proteinExistence type="predicted"/>
<dbReference type="InterPro" id="IPR035490">
    <property type="entry name" value="GlmS/FrlB_SIS"/>
</dbReference>
<keyword evidence="3" id="KW-0808">Transferase</keyword>
<evidence type="ECO:0000313" key="4">
    <source>
        <dbReference type="Proteomes" id="UP000551353"/>
    </source>
</evidence>
<dbReference type="Proteomes" id="UP000551353">
    <property type="component" value="Unassembled WGS sequence"/>
</dbReference>
<dbReference type="Gene3D" id="3.40.50.10490">
    <property type="entry name" value="Glucose-6-phosphate isomerase like protein, domain 1"/>
    <property type="match status" value="1"/>
</dbReference>
<sequence>MADLPRHFAEAVKLEWLEFSADAGDADSIYVLGRGPALAIASEAALKFKETTGFMPKPFPRLHGPVALVGTRFPGLALAARDAAEGSVAEIADALSAKGAIVHITSARATRAKPLPFVETGHPITDALALVLPFYVFVEAWSRSRGYNPDAPANFKKVTNPVIM</sequence>
<organism evidence="3 4">
    <name type="scientific">Rhizobium mongolense</name>
    <dbReference type="NCBI Taxonomy" id="57676"/>
    <lineage>
        <taxon>Bacteria</taxon>
        <taxon>Pseudomonadati</taxon>
        <taxon>Pseudomonadota</taxon>
        <taxon>Alphaproteobacteria</taxon>
        <taxon>Hyphomicrobiales</taxon>
        <taxon>Rhizobiaceae</taxon>
        <taxon>Rhizobium/Agrobacterium group</taxon>
        <taxon>Rhizobium</taxon>
    </lineage>
</organism>
<protein>
    <submittedName>
        <fullName evidence="3">Glucosamine--fructose-6-phosphate aminotransferase (Isomerizing)</fullName>
        <ecNumber evidence="3">2.6.1.16</ecNumber>
    </submittedName>
</protein>
<comment type="caution">
    <text evidence="3">The sequence shown here is derived from an EMBL/GenBank/DDBJ whole genome shotgun (WGS) entry which is preliminary data.</text>
</comment>
<dbReference type="SUPFAM" id="SSF53697">
    <property type="entry name" value="SIS domain"/>
    <property type="match status" value="1"/>
</dbReference>
<name>A0ABR6IXV1_9HYPH</name>
<dbReference type="CDD" id="cd05009">
    <property type="entry name" value="SIS_GlmS_GlmD_2"/>
    <property type="match status" value="1"/>
</dbReference>
<dbReference type="EC" id="2.6.1.16" evidence="3"/>
<dbReference type="GO" id="GO:0004360">
    <property type="term" value="F:glutamine-fructose-6-phosphate transaminase (isomerizing) activity"/>
    <property type="evidence" value="ECO:0007669"/>
    <property type="project" value="UniProtKB-EC"/>
</dbReference>
<evidence type="ECO:0000256" key="1">
    <source>
        <dbReference type="ARBA" id="ARBA00022576"/>
    </source>
</evidence>
<gene>
    <name evidence="3" type="ORF">GGD56_006485</name>
</gene>
<keyword evidence="1 3" id="KW-0032">Aminotransferase</keyword>
<dbReference type="PANTHER" id="PTHR10937:SF8">
    <property type="entry name" value="AMINOTRANSFERASE-RELATED"/>
    <property type="match status" value="1"/>
</dbReference>